<name>G5AE30_PHYSP</name>
<proteinExistence type="predicted"/>
<evidence type="ECO:0000313" key="1">
    <source>
        <dbReference type="EMBL" id="EGZ06432.1"/>
    </source>
</evidence>
<accession>G5AE30</accession>
<dbReference type="Proteomes" id="UP000002640">
    <property type="component" value="Unassembled WGS sequence"/>
</dbReference>
<organism evidence="1 2">
    <name type="scientific">Phytophthora sojae (strain P6497)</name>
    <name type="common">Soybean stem and root rot agent</name>
    <name type="synonym">Phytophthora megasperma f. sp. glycines</name>
    <dbReference type="NCBI Taxonomy" id="1094619"/>
    <lineage>
        <taxon>Eukaryota</taxon>
        <taxon>Sar</taxon>
        <taxon>Stramenopiles</taxon>
        <taxon>Oomycota</taxon>
        <taxon>Peronosporomycetes</taxon>
        <taxon>Peronosporales</taxon>
        <taxon>Peronosporaceae</taxon>
        <taxon>Phytophthora</taxon>
    </lineage>
</organism>
<dbReference type="EMBL" id="JH159164">
    <property type="protein sequence ID" value="EGZ06432.1"/>
    <property type="molecule type" value="Genomic_DNA"/>
</dbReference>
<sequence length="197" mass="22494">MGCLHGQGVLKWSQCDEDDRSALILACHGGHTRLALRLLDEINIEEYAIQNHPFHVLKTATEFGHEVHALAIDVLRLMDSLNHVKVSKATWFFVHSTANESTGPRHPLVMAIVEQYAKDWRWEQVKPVFLLRERDDKTAGGQFGPHMVAQLPDQVFRLVAEFVQSKDVPKPEAHNTVLRGLEEMVDALRSILRRRLH</sequence>
<gene>
    <name evidence="1" type="ORF">PHYSODRAFT_307368</name>
</gene>
<dbReference type="KEGG" id="psoj:PHYSODRAFT_307368"/>
<keyword evidence="2" id="KW-1185">Reference proteome</keyword>
<dbReference type="GeneID" id="20642874"/>
<reference evidence="1 2" key="1">
    <citation type="journal article" date="2006" name="Science">
        <title>Phytophthora genome sequences uncover evolutionary origins and mechanisms of pathogenesis.</title>
        <authorList>
            <person name="Tyler B.M."/>
            <person name="Tripathy S."/>
            <person name="Zhang X."/>
            <person name="Dehal P."/>
            <person name="Jiang R.H."/>
            <person name="Aerts A."/>
            <person name="Arredondo F.D."/>
            <person name="Baxter L."/>
            <person name="Bensasson D."/>
            <person name="Beynon J.L."/>
            <person name="Chapman J."/>
            <person name="Damasceno C.M."/>
            <person name="Dorrance A.E."/>
            <person name="Dou D."/>
            <person name="Dickerman A.W."/>
            <person name="Dubchak I.L."/>
            <person name="Garbelotto M."/>
            <person name="Gijzen M."/>
            <person name="Gordon S.G."/>
            <person name="Govers F."/>
            <person name="Grunwald N.J."/>
            <person name="Huang W."/>
            <person name="Ivors K.L."/>
            <person name="Jones R.W."/>
            <person name="Kamoun S."/>
            <person name="Krampis K."/>
            <person name="Lamour K.H."/>
            <person name="Lee M.K."/>
            <person name="McDonald W.H."/>
            <person name="Medina M."/>
            <person name="Meijer H.J."/>
            <person name="Nordberg E.K."/>
            <person name="Maclean D.J."/>
            <person name="Ospina-Giraldo M.D."/>
            <person name="Morris P.F."/>
            <person name="Phuntumart V."/>
            <person name="Putnam N.H."/>
            <person name="Rash S."/>
            <person name="Rose J.K."/>
            <person name="Sakihama Y."/>
            <person name="Salamov A.A."/>
            <person name="Savidor A."/>
            <person name="Scheuring C.F."/>
            <person name="Smith B.M."/>
            <person name="Sobral B.W."/>
            <person name="Terry A."/>
            <person name="Torto-Alalibo T.A."/>
            <person name="Win J."/>
            <person name="Xu Z."/>
            <person name="Zhang H."/>
            <person name="Grigoriev I.V."/>
            <person name="Rokhsar D.S."/>
            <person name="Boore J.L."/>
        </authorList>
    </citation>
    <scope>NUCLEOTIDE SEQUENCE [LARGE SCALE GENOMIC DNA]</scope>
    <source>
        <strain evidence="1 2">P6497</strain>
    </source>
</reference>
<protein>
    <submittedName>
        <fullName evidence="1">Uncharacterized protein</fullName>
    </submittedName>
</protein>
<dbReference type="AlphaFoldDB" id="G5AE30"/>
<dbReference type="RefSeq" id="XP_009538329.1">
    <property type="nucleotide sequence ID" value="XM_009540034.1"/>
</dbReference>
<dbReference type="InParanoid" id="G5AE30"/>
<evidence type="ECO:0000313" key="2">
    <source>
        <dbReference type="Proteomes" id="UP000002640"/>
    </source>
</evidence>